<proteinExistence type="predicted"/>
<gene>
    <name evidence="1" type="primary">LOC109694979</name>
</gene>
<protein>
    <submittedName>
        <fullName evidence="1">Keratin-associated protein 12-1-like</fullName>
    </submittedName>
</protein>
<dbReference type="AlphaFoldDB" id="A0A8B7VLG4"/>
<evidence type="ECO:0000313" key="1">
    <source>
        <dbReference type="RefSeq" id="XP_020032831.1"/>
    </source>
</evidence>
<dbReference type="KEGG" id="ccan:109694979"/>
<organism evidence="1">
    <name type="scientific">Castor canadensis</name>
    <name type="common">American beaver</name>
    <dbReference type="NCBI Taxonomy" id="51338"/>
    <lineage>
        <taxon>Eukaryota</taxon>
        <taxon>Metazoa</taxon>
        <taxon>Chordata</taxon>
        <taxon>Craniata</taxon>
        <taxon>Vertebrata</taxon>
        <taxon>Euteleostomi</taxon>
        <taxon>Mammalia</taxon>
        <taxon>Eutheria</taxon>
        <taxon>Euarchontoglires</taxon>
        <taxon>Glires</taxon>
        <taxon>Rodentia</taxon>
        <taxon>Castorimorpha</taxon>
        <taxon>Castoridae</taxon>
        <taxon>Castor</taxon>
    </lineage>
</organism>
<accession>A0A8B7VLG4</accession>
<sequence>MCDTSCSSGCQPAYCVSIPSQASCCVSSPCQPACSVSIPSQVSCCLPASCRPAMFIPVRFQVACGVPVGCRPAVCLVPSCQNSGCCQPSRPTLVYRPVTCSSSPCC</sequence>
<dbReference type="OrthoDB" id="9633948at2759"/>
<dbReference type="RefSeq" id="XP_020032831.1">
    <property type="nucleotide sequence ID" value="XM_020177242.1"/>
</dbReference>
<reference evidence="1" key="1">
    <citation type="submission" date="2025-08" db="UniProtKB">
        <authorList>
            <consortium name="RefSeq"/>
        </authorList>
    </citation>
    <scope>IDENTIFICATION</scope>
    <source>
        <tissue evidence="1">Leukocyte</tissue>
    </source>
</reference>
<name>A0A8B7VLG4_CASCN</name>